<proteinExistence type="inferred from homology"/>
<evidence type="ECO:0000313" key="6">
    <source>
        <dbReference type="Proteomes" id="UP001430796"/>
    </source>
</evidence>
<dbReference type="RefSeq" id="WP_237053301.1">
    <property type="nucleotide sequence ID" value="NZ_JAKJPO010000001.1"/>
</dbReference>
<organism evidence="5 6">
    <name type="scientific">Marilutibacter chinensis</name>
    <dbReference type="NCBI Taxonomy" id="2912247"/>
    <lineage>
        <taxon>Bacteria</taxon>
        <taxon>Pseudomonadati</taxon>
        <taxon>Pseudomonadota</taxon>
        <taxon>Gammaproteobacteria</taxon>
        <taxon>Lysobacterales</taxon>
        <taxon>Lysobacteraceae</taxon>
        <taxon>Marilutibacter</taxon>
    </lineage>
</organism>
<evidence type="ECO:0000256" key="2">
    <source>
        <dbReference type="ARBA" id="ARBA00022679"/>
    </source>
</evidence>
<evidence type="ECO:0000256" key="3">
    <source>
        <dbReference type="ARBA" id="ARBA00022737"/>
    </source>
</evidence>
<dbReference type="CDD" id="cd03354">
    <property type="entry name" value="LbH_SAT"/>
    <property type="match status" value="1"/>
</dbReference>
<dbReference type="InterPro" id="IPR045304">
    <property type="entry name" value="LbH_SAT"/>
</dbReference>
<reference evidence="6" key="1">
    <citation type="submission" date="2022-01" db="EMBL/GenBank/DDBJ databases">
        <title>Lysobacter chinensis sp. nov., a bacterium isolated from cow dung compost.</title>
        <authorList>
            <person name="Zhou L.Y."/>
        </authorList>
    </citation>
    <scope>NUCLEOTIDE SEQUENCE [LARGE SCALE GENOMIC DNA]</scope>
    <source>
        <strain evidence="6">TLK-CK17</strain>
    </source>
</reference>
<comment type="similarity">
    <text evidence="1">Belongs to the transferase hexapeptide repeat family.</text>
</comment>
<keyword evidence="6" id="KW-1185">Reference proteome</keyword>
<evidence type="ECO:0000256" key="4">
    <source>
        <dbReference type="ARBA" id="ARBA00023315"/>
    </source>
</evidence>
<gene>
    <name evidence="5" type="ORF">L3V18_04005</name>
</gene>
<dbReference type="Gene3D" id="2.160.10.10">
    <property type="entry name" value="Hexapeptide repeat proteins"/>
    <property type="match status" value="1"/>
</dbReference>
<keyword evidence="3" id="KW-0677">Repeat</keyword>
<dbReference type="Proteomes" id="UP001430796">
    <property type="component" value="Unassembled WGS sequence"/>
</dbReference>
<name>A0ABS9HRY3_9GAMM</name>
<dbReference type="SUPFAM" id="SSF51161">
    <property type="entry name" value="Trimeric LpxA-like enzymes"/>
    <property type="match status" value="1"/>
</dbReference>
<reference evidence="5 6" key="2">
    <citation type="submission" date="2022-01" db="EMBL/GenBank/DDBJ databases">
        <title>Lysobacter chinensis sp. nov., a bacterium isolated from cow dung compost.</title>
        <authorList>
            <person name="Liu Y."/>
        </authorList>
    </citation>
    <scope>NUCLEOTIDE SEQUENCE [LARGE SCALE GENOMIC DNA]</scope>
    <source>
        <strain evidence="5 6">TLK-CK17</strain>
    </source>
</reference>
<keyword evidence="4" id="KW-0012">Acyltransferase</keyword>
<sequence length="192" mass="21015">MASIIEAPEGKPEHDVITLIRSDLFRHAGRTSASALFHHLLCNRSFRYCFWLRACRSPWTIVRVIAKLMHRYLSNKYGIQIPARTRIGPGLYIGHHMGIIVNWTATIGSNCNIGQFTTIGSNHDNAARIGDRVYIGPGTSIVEGVTIGDNATIGAGSIVVKDVPADATVAGNPARVISWKAPARYVQNPWRG</sequence>
<dbReference type="PROSITE" id="PS00101">
    <property type="entry name" value="HEXAPEP_TRANSFERASES"/>
    <property type="match status" value="1"/>
</dbReference>
<dbReference type="InterPro" id="IPR001451">
    <property type="entry name" value="Hexapep"/>
</dbReference>
<evidence type="ECO:0000313" key="5">
    <source>
        <dbReference type="EMBL" id="MCF7220954.1"/>
    </source>
</evidence>
<dbReference type="Pfam" id="PF00132">
    <property type="entry name" value="Hexapep"/>
    <property type="match status" value="1"/>
</dbReference>
<evidence type="ECO:0000256" key="1">
    <source>
        <dbReference type="ARBA" id="ARBA00007274"/>
    </source>
</evidence>
<dbReference type="InterPro" id="IPR011004">
    <property type="entry name" value="Trimer_LpxA-like_sf"/>
</dbReference>
<accession>A0ABS9HRY3</accession>
<dbReference type="InterPro" id="IPR018357">
    <property type="entry name" value="Hexapep_transf_CS"/>
</dbReference>
<dbReference type="PANTHER" id="PTHR42811">
    <property type="entry name" value="SERINE ACETYLTRANSFERASE"/>
    <property type="match status" value="1"/>
</dbReference>
<keyword evidence="2" id="KW-0808">Transferase</keyword>
<comment type="caution">
    <text evidence="5">The sequence shown here is derived from an EMBL/GenBank/DDBJ whole genome shotgun (WGS) entry which is preliminary data.</text>
</comment>
<protein>
    <submittedName>
        <fullName evidence="5">Serine O-acetyltransferase</fullName>
    </submittedName>
</protein>
<dbReference type="EMBL" id="JAKJPO010000001">
    <property type="protein sequence ID" value="MCF7220954.1"/>
    <property type="molecule type" value="Genomic_DNA"/>
</dbReference>